<dbReference type="RefSeq" id="WP_184310683.1">
    <property type="nucleotide sequence ID" value="NZ_JACHEN010000012.1"/>
</dbReference>
<dbReference type="SUPFAM" id="SSF52922">
    <property type="entry name" value="TK C-terminal domain-like"/>
    <property type="match status" value="1"/>
</dbReference>
<dbReference type="EC" id="2.2.1.1" evidence="5"/>
<dbReference type="Pfam" id="PF02780">
    <property type="entry name" value="Transketolase_C"/>
    <property type="match status" value="1"/>
</dbReference>
<evidence type="ECO:0000313" key="6">
    <source>
        <dbReference type="Proteomes" id="UP000579281"/>
    </source>
</evidence>
<protein>
    <submittedName>
        <fullName evidence="5">Transketolase</fullName>
        <ecNumber evidence="5">2.2.1.1</ecNumber>
    </submittedName>
</protein>
<dbReference type="InterPro" id="IPR009014">
    <property type="entry name" value="Transketo_C/PFOR_II"/>
</dbReference>
<dbReference type="EMBL" id="JACHEN010000012">
    <property type="protein sequence ID" value="MBB6216152.1"/>
    <property type="molecule type" value="Genomic_DNA"/>
</dbReference>
<proteinExistence type="inferred from homology"/>
<gene>
    <name evidence="5" type="ORF">HNQ80_002251</name>
</gene>
<dbReference type="InterPro" id="IPR051157">
    <property type="entry name" value="PDH/Transketolase"/>
</dbReference>
<sequence>MEILSKVHAKNLIKWAADKPEVLVLSADLTSSTEVDGFRDTYPQRFFSMGIAEQNMMSFAGGLAREGYKPFIHTFAVFIYRRAYDQIAMSIAYPNLPVVMFGFLPGIMTPGGATHQAIEDISVMRSLPNMTILECGDATDVESVLDVANGVDGPVYIRMLRGEIPRLFPASEPMELGKSRLVSEGSDIVLLTSGICTEEALRASKVLKSRGISIHHRHITTLKPFNDKAVMDAISASKYGVITMENHSIVGGLGTIVAEKMAEAGLGKKLTRIGIKDTFVHGASKQYLMKEYGLDAMALINQIEKMVGQDLNIKEDELTEAFIVEVHSKAKAEAL</sequence>
<evidence type="ECO:0000259" key="4">
    <source>
        <dbReference type="SMART" id="SM00861"/>
    </source>
</evidence>
<dbReference type="Pfam" id="PF02779">
    <property type="entry name" value="Transket_pyr"/>
    <property type="match status" value="1"/>
</dbReference>
<accession>A0A841KZ17</accession>
<dbReference type="Proteomes" id="UP000579281">
    <property type="component" value="Unassembled WGS sequence"/>
</dbReference>
<dbReference type="GO" id="GO:0004802">
    <property type="term" value="F:transketolase activity"/>
    <property type="evidence" value="ECO:0007669"/>
    <property type="project" value="UniProtKB-EC"/>
</dbReference>
<dbReference type="InterPro" id="IPR033248">
    <property type="entry name" value="Transketolase_C"/>
</dbReference>
<comment type="caution">
    <text evidence="5">The sequence shown here is derived from an EMBL/GenBank/DDBJ whole genome shotgun (WGS) entry which is preliminary data.</text>
</comment>
<evidence type="ECO:0000313" key="5">
    <source>
        <dbReference type="EMBL" id="MBB6216152.1"/>
    </source>
</evidence>
<dbReference type="SUPFAM" id="SSF52518">
    <property type="entry name" value="Thiamin diphosphate-binding fold (THDP-binding)"/>
    <property type="match status" value="1"/>
</dbReference>
<organism evidence="5 6">
    <name type="scientific">Anaerosolibacter carboniphilus</name>
    <dbReference type="NCBI Taxonomy" id="1417629"/>
    <lineage>
        <taxon>Bacteria</taxon>
        <taxon>Bacillati</taxon>
        <taxon>Bacillota</taxon>
        <taxon>Clostridia</taxon>
        <taxon>Peptostreptococcales</taxon>
        <taxon>Thermotaleaceae</taxon>
        <taxon>Anaerosolibacter</taxon>
    </lineage>
</organism>
<keyword evidence="6" id="KW-1185">Reference proteome</keyword>
<name>A0A841KZ17_9FIRM</name>
<dbReference type="InterPro" id="IPR005475">
    <property type="entry name" value="Transketolase-like_Pyr-bd"/>
</dbReference>
<dbReference type="Gene3D" id="3.40.50.970">
    <property type="match status" value="1"/>
</dbReference>
<dbReference type="SMART" id="SM00861">
    <property type="entry name" value="Transket_pyr"/>
    <property type="match status" value="1"/>
</dbReference>
<comment type="similarity">
    <text evidence="2">Belongs to the transketolase family.</text>
</comment>
<dbReference type="PANTHER" id="PTHR43825">
    <property type="entry name" value="PYRUVATE DEHYDROGENASE E1 COMPONENT"/>
    <property type="match status" value="1"/>
</dbReference>
<evidence type="ECO:0000256" key="2">
    <source>
        <dbReference type="ARBA" id="ARBA00007131"/>
    </source>
</evidence>
<evidence type="ECO:0000256" key="3">
    <source>
        <dbReference type="ARBA" id="ARBA00023052"/>
    </source>
</evidence>
<dbReference type="CDD" id="cd07033">
    <property type="entry name" value="TPP_PYR_DXS_TK_like"/>
    <property type="match status" value="1"/>
</dbReference>
<keyword evidence="3" id="KW-0786">Thiamine pyrophosphate</keyword>
<evidence type="ECO:0000256" key="1">
    <source>
        <dbReference type="ARBA" id="ARBA00001964"/>
    </source>
</evidence>
<dbReference type="AlphaFoldDB" id="A0A841KZ17"/>
<dbReference type="InterPro" id="IPR029061">
    <property type="entry name" value="THDP-binding"/>
</dbReference>
<feature type="domain" description="Transketolase-like pyrimidine-binding" evidence="4">
    <location>
        <begin position="2"/>
        <end position="167"/>
    </location>
</feature>
<dbReference type="FunFam" id="3.40.50.970:FF:000129">
    <property type="entry name" value="Transketolase"/>
    <property type="match status" value="1"/>
</dbReference>
<comment type="cofactor">
    <cofactor evidence="1">
        <name>thiamine diphosphate</name>
        <dbReference type="ChEBI" id="CHEBI:58937"/>
    </cofactor>
</comment>
<reference evidence="5 6" key="1">
    <citation type="submission" date="2020-08" db="EMBL/GenBank/DDBJ databases">
        <title>Genomic Encyclopedia of Type Strains, Phase IV (KMG-IV): sequencing the most valuable type-strain genomes for metagenomic binning, comparative biology and taxonomic classification.</title>
        <authorList>
            <person name="Goeker M."/>
        </authorList>
    </citation>
    <scope>NUCLEOTIDE SEQUENCE [LARGE SCALE GENOMIC DNA]</scope>
    <source>
        <strain evidence="5 6">DSM 103526</strain>
    </source>
</reference>
<dbReference type="Gene3D" id="3.40.50.920">
    <property type="match status" value="1"/>
</dbReference>
<dbReference type="PANTHER" id="PTHR43825:SF1">
    <property type="entry name" value="TRANSKETOLASE-LIKE PYRIMIDINE-BINDING DOMAIN-CONTAINING PROTEIN"/>
    <property type="match status" value="1"/>
</dbReference>
<keyword evidence="5" id="KW-0808">Transferase</keyword>